<feature type="signal peptide" evidence="1">
    <location>
        <begin position="1"/>
        <end position="18"/>
    </location>
</feature>
<organism evidence="2 3">
    <name type="scientific">Mesonia sediminis</name>
    <dbReference type="NCBI Taxonomy" id="1703946"/>
    <lineage>
        <taxon>Bacteria</taxon>
        <taxon>Pseudomonadati</taxon>
        <taxon>Bacteroidota</taxon>
        <taxon>Flavobacteriia</taxon>
        <taxon>Flavobacteriales</taxon>
        <taxon>Flavobacteriaceae</taxon>
        <taxon>Mesonia</taxon>
    </lineage>
</organism>
<gene>
    <name evidence="2" type="ORF">ACFSQ0_00655</name>
</gene>
<sequence>MKATFFILALFWATISFAQFQSLKQLKSDYLANEKNDYEVLFAHFNKTKFLPGEDLWLTVYANSSHTGTPRQLTSNALLSIYNVDNQSVLSNYQIYIENGTGSSFVKLNKAIFKPGKYVAVISTQYLKNFNSNYSYTQELEILSNEKIAVAEPTKTIKPKIFIQDFPEGGHLLKNTANVVALKANYDNGSPVKNYTAVLVNKSKDTLLHFKSNQLGTSKFNFVPQEGQYTIHIKTENGASYKHNLSIVKTIGINLTINTMPQNYTAIQVNTNKTSYDKIKNKPFYLLIHKDGKLFSQEFRFEDGRNNLEIRIPKKALPSGVNTATVFNHQFEPILERLFYNSFGVNRIPLQAKVKEDLLDSLKVEITSSKHIDTLAQMSISVLPIASEAYEPAHSIISANVLKPYVRGHLDQPSYYFNPDISSRKREYLIDLLLCTQGWRKIDWNQLGAKNLKYAAENGFTIKGKLLNHNERRKTTIFLKTPGFSQVFDVNANGEFIAENIYVQDSAKVSLGTVNERSEKLKKPKITARILPVKVKNTAFKNYQWKSNDAIDQGSPDFSLKNLNNSIFSTEELDSIVIQAKKARREKPRRFNDVIYTEDINQNHVLVTNFIRSKGYLVKQNIGKLVILSNIRKNISGKGDRQVLLIIDNFQVRDPETADLYLNQLFMEDIEYIAFNKQGSSFGVTGFNGIIKIKTKLDYRERKRSNDLFYEYVSNNGYHPAKEFYRPPFKDFLNPLFKKYGAIEWVDQLILDKNKQKANFLIENTWNRKVNLFIEGISSDGKFISEIIELNTLPTNNE</sequence>
<keyword evidence="3" id="KW-1185">Reference proteome</keyword>
<accession>A0ABW5SBI1</accession>
<dbReference type="Proteomes" id="UP001597357">
    <property type="component" value="Unassembled WGS sequence"/>
</dbReference>
<proteinExistence type="predicted"/>
<protein>
    <recommendedName>
        <fullName evidence="4">TonB-dependent receptor plug domain-containing protein</fullName>
    </recommendedName>
</protein>
<dbReference type="RefSeq" id="WP_379042683.1">
    <property type="nucleotide sequence ID" value="NZ_JBHULZ010000004.1"/>
</dbReference>
<evidence type="ECO:0008006" key="4">
    <source>
        <dbReference type="Google" id="ProtNLM"/>
    </source>
</evidence>
<dbReference type="EMBL" id="JBHULZ010000004">
    <property type="protein sequence ID" value="MFD2696494.1"/>
    <property type="molecule type" value="Genomic_DNA"/>
</dbReference>
<feature type="chain" id="PRO_5045104732" description="TonB-dependent receptor plug domain-containing protein" evidence="1">
    <location>
        <begin position="19"/>
        <end position="798"/>
    </location>
</feature>
<evidence type="ECO:0000313" key="3">
    <source>
        <dbReference type="Proteomes" id="UP001597357"/>
    </source>
</evidence>
<comment type="caution">
    <text evidence="2">The sequence shown here is derived from an EMBL/GenBank/DDBJ whole genome shotgun (WGS) entry which is preliminary data.</text>
</comment>
<reference evidence="3" key="1">
    <citation type="journal article" date="2019" name="Int. J. Syst. Evol. Microbiol.">
        <title>The Global Catalogue of Microorganisms (GCM) 10K type strain sequencing project: providing services to taxonomists for standard genome sequencing and annotation.</title>
        <authorList>
            <consortium name="The Broad Institute Genomics Platform"/>
            <consortium name="The Broad Institute Genome Sequencing Center for Infectious Disease"/>
            <person name="Wu L."/>
            <person name="Ma J."/>
        </authorList>
    </citation>
    <scope>NUCLEOTIDE SEQUENCE [LARGE SCALE GENOMIC DNA]</scope>
    <source>
        <strain evidence="3">KCTC 42255</strain>
    </source>
</reference>
<name>A0ABW5SBI1_9FLAO</name>
<evidence type="ECO:0000256" key="1">
    <source>
        <dbReference type="SAM" id="SignalP"/>
    </source>
</evidence>
<evidence type="ECO:0000313" key="2">
    <source>
        <dbReference type="EMBL" id="MFD2696494.1"/>
    </source>
</evidence>
<keyword evidence="1" id="KW-0732">Signal</keyword>